<comment type="caution">
    <text evidence="1">The sequence shown here is derived from an EMBL/GenBank/DDBJ whole genome shotgun (WGS) entry which is preliminary data.</text>
</comment>
<dbReference type="Gramene" id="PRQ15949">
    <property type="protein sequence ID" value="PRQ15949"/>
    <property type="gene ID" value="RchiOBHm_Chr7g0178971"/>
</dbReference>
<organism evidence="1 2">
    <name type="scientific">Rosa chinensis</name>
    <name type="common">China rose</name>
    <dbReference type="NCBI Taxonomy" id="74649"/>
    <lineage>
        <taxon>Eukaryota</taxon>
        <taxon>Viridiplantae</taxon>
        <taxon>Streptophyta</taxon>
        <taxon>Embryophyta</taxon>
        <taxon>Tracheophyta</taxon>
        <taxon>Spermatophyta</taxon>
        <taxon>Magnoliopsida</taxon>
        <taxon>eudicotyledons</taxon>
        <taxon>Gunneridae</taxon>
        <taxon>Pentapetalae</taxon>
        <taxon>rosids</taxon>
        <taxon>fabids</taxon>
        <taxon>Rosales</taxon>
        <taxon>Rosaceae</taxon>
        <taxon>Rosoideae</taxon>
        <taxon>Rosoideae incertae sedis</taxon>
        <taxon>Rosa</taxon>
    </lineage>
</organism>
<dbReference type="EC" id="2.1.1.50" evidence="1"/>
<accession>A0A2P6P1Z3</accession>
<dbReference type="AlphaFoldDB" id="A0A2P6P1Z3"/>
<dbReference type="PANTHER" id="PTHR31009">
    <property type="entry name" value="S-ADENOSYL-L-METHIONINE:CARBOXYL METHYLTRANSFERASE FAMILY PROTEIN"/>
    <property type="match status" value="1"/>
</dbReference>
<dbReference type="InterPro" id="IPR005299">
    <property type="entry name" value="MeTrfase_7"/>
</dbReference>
<protein>
    <submittedName>
        <fullName evidence="1">Putative loganate O-methyltransferase</fullName>
        <ecNumber evidence="1">2.1.1.50</ecNumber>
    </submittedName>
</protein>
<dbReference type="STRING" id="74649.A0A2P6P1Z3"/>
<keyword evidence="2" id="KW-1185">Reference proteome</keyword>
<keyword evidence="1" id="KW-0808">Transferase</keyword>
<sequence length="108" mass="12610">MGPNTFLAVQNIIEAVEDKYQTQGRNFEVPEFQVFFSDQAGNDFNKLFQSLPLELLRNGRTRIFYSRLFPKAHLHLVYSSFSLQCLSKVPEEVLDRNSPAWNKGRIHY</sequence>
<dbReference type="GO" id="GO:0030749">
    <property type="term" value="F:loganate O-methyltransferase activity"/>
    <property type="evidence" value="ECO:0007669"/>
    <property type="project" value="UniProtKB-EC"/>
</dbReference>
<dbReference type="SUPFAM" id="SSF53335">
    <property type="entry name" value="S-adenosyl-L-methionine-dependent methyltransferases"/>
    <property type="match status" value="1"/>
</dbReference>
<dbReference type="Pfam" id="PF03492">
    <property type="entry name" value="Methyltransf_7"/>
    <property type="match status" value="1"/>
</dbReference>
<evidence type="ECO:0000313" key="2">
    <source>
        <dbReference type="Proteomes" id="UP000238479"/>
    </source>
</evidence>
<dbReference type="Proteomes" id="UP000238479">
    <property type="component" value="Chromosome 7"/>
</dbReference>
<dbReference type="Gene3D" id="3.40.50.150">
    <property type="entry name" value="Vaccinia Virus protein VP39"/>
    <property type="match status" value="1"/>
</dbReference>
<dbReference type="OMA" id="PNIFIAM"/>
<keyword evidence="1" id="KW-0489">Methyltransferase</keyword>
<evidence type="ECO:0000313" key="1">
    <source>
        <dbReference type="EMBL" id="PRQ15949.1"/>
    </source>
</evidence>
<reference evidence="1 2" key="1">
    <citation type="journal article" date="2018" name="Nat. Genet.">
        <title>The Rosa genome provides new insights in the design of modern roses.</title>
        <authorList>
            <person name="Bendahmane M."/>
        </authorList>
    </citation>
    <scope>NUCLEOTIDE SEQUENCE [LARGE SCALE GENOMIC DNA]</scope>
    <source>
        <strain evidence="2">cv. Old Blush</strain>
    </source>
</reference>
<dbReference type="EMBL" id="PDCK01000045">
    <property type="protein sequence ID" value="PRQ15949.1"/>
    <property type="molecule type" value="Genomic_DNA"/>
</dbReference>
<dbReference type="InterPro" id="IPR029063">
    <property type="entry name" value="SAM-dependent_MTases_sf"/>
</dbReference>
<proteinExistence type="predicted"/>
<gene>
    <name evidence="1" type="ORF">RchiOBHm_Chr7g0178971</name>
</gene>
<dbReference type="GO" id="GO:0032259">
    <property type="term" value="P:methylation"/>
    <property type="evidence" value="ECO:0007669"/>
    <property type="project" value="UniProtKB-KW"/>
</dbReference>
<name>A0A2P6P1Z3_ROSCH</name>